<dbReference type="Proteomes" id="UP000199480">
    <property type="component" value="Chromosome I"/>
</dbReference>
<dbReference type="AlphaFoldDB" id="A0A1H1L3C3"/>
<dbReference type="OrthoDB" id="3186698at2"/>
<protein>
    <submittedName>
        <fullName evidence="1">Uncharacterized protein</fullName>
    </submittedName>
</protein>
<accession>A0A1H1L3C3</accession>
<proteinExistence type="predicted"/>
<reference evidence="2" key="1">
    <citation type="submission" date="2016-10" db="EMBL/GenBank/DDBJ databases">
        <authorList>
            <person name="Varghese N."/>
            <person name="Submissions S."/>
        </authorList>
    </citation>
    <scope>NUCLEOTIDE SEQUENCE [LARGE SCALE GENOMIC DNA]</scope>
    <source>
        <strain evidence="2">DSM 22620</strain>
    </source>
</reference>
<evidence type="ECO:0000313" key="2">
    <source>
        <dbReference type="Proteomes" id="UP000199480"/>
    </source>
</evidence>
<dbReference type="GeneID" id="78500040"/>
<evidence type="ECO:0000313" key="1">
    <source>
        <dbReference type="EMBL" id="SDR69081.1"/>
    </source>
</evidence>
<dbReference type="EMBL" id="LT629759">
    <property type="protein sequence ID" value="SDR69081.1"/>
    <property type="molecule type" value="Genomic_DNA"/>
</dbReference>
<name>A0A1H1L3C3_9ACTN</name>
<organism evidence="1 2">
    <name type="scientific">Parafannyhessea umbonata</name>
    <dbReference type="NCBI Taxonomy" id="604330"/>
    <lineage>
        <taxon>Bacteria</taxon>
        <taxon>Bacillati</taxon>
        <taxon>Actinomycetota</taxon>
        <taxon>Coriobacteriia</taxon>
        <taxon>Coriobacteriales</taxon>
        <taxon>Atopobiaceae</taxon>
        <taxon>Parafannyhessea</taxon>
    </lineage>
</organism>
<gene>
    <name evidence="1" type="ORF">SAMN04489857_0668</name>
</gene>
<sequence>MRTNDERREVAERMRVYSHDFDFGDSDPFWYVAKAAFGDADVHTYYSVFARLADLIDPTCHLGPAHFGGFGCDRCFTWFPDMKKRTSHCPECGAMVVDDE</sequence>
<dbReference type="RefSeq" id="WP_090861718.1">
    <property type="nucleotide sequence ID" value="NZ_LT629759.1"/>
</dbReference>